<evidence type="ECO:0000313" key="3">
    <source>
        <dbReference type="EMBL" id="KAA1419797.1"/>
    </source>
</evidence>
<accession>A0A5Q6RP63</accession>
<reference evidence="3 4" key="1">
    <citation type="submission" date="2019-09" db="EMBL/GenBank/DDBJ databases">
        <title>Mumia zhuanghuii sp. nov. isolated from the intestinal contents of plateau pika (Ochotona curzoniae) in the Qinghai-Tibet plateau of China.</title>
        <authorList>
            <person name="Tian Z."/>
        </authorList>
    </citation>
    <scope>NUCLEOTIDE SEQUENCE [LARGE SCALE GENOMIC DNA]</scope>
    <source>
        <strain evidence="4">350</strain>
    </source>
</reference>
<dbReference type="AlphaFoldDB" id="A0A5Q6RP63"/>
<dbReference type="PANTHER" id="PTHR37313:SF2">
    <property type="entry name" value="UPF0749 PROTEIN YLXX"/>
    <property type="match status" value="1"/>
</dbReference>
<dbReference type="Pfam" id="PF05949">
    <property type="entry name" value="DUF881"/>
    <property type="match status" value="1"/>
</dbReference>
<comment type="caution">
    <text evidence="3">The sequence shown here is derived from an EMBL/GenBank/DDBJ whole genome shotgun (WGS) entry which is preliminary data.</text>
</comment>
<dbReference type="Gene3D" id="3.30.70.1880">
    <property type="entry name" value="Protein of unknown function DUF881"/>
    <property type="match status" value="1"/>
</dbReference>
<name>A0A5Q6RP63_9ACTN</name>
<evidence type="ECO:0000256" key="2">
    <source>
        <dbReference type="SAM" id="Coils"/>
    </source>
</evidence>
<dbReference type="OrthoDB" id="3211287at2"/>
<sequence>MAEGKAPDTSKAWARVKHALTGRPSRGQWVVAALFLVLGFAAVTQVRATNDDDFAGMRRDELVTLLETLDSADERLTQQRAELAETQRRLQQSSERNQAAIDETRRAADTLAILAGTAPAVGQGVVITIEDPDETVLAGPMLNAIEELRDAGAEAIQVNGVVRVVAQSYVTDDANGAVRIDGREIKRPFVIEAIGDSHTLDQAVMFRGGLADQVEALGGEVDVEQVKSLEVTALAEEREAEYAQPAR</sequence>
<evidence type="ECO:0000256" key="1">
    <source>
        <dbReference type="ARBA" id="ARBA00009108"/>
    </source>
</evidence>
<feature type="coiled-coil region" evidence="2">
    <location>
        <begin position="62"/>
        <end position="103"/>
    </location>
</feature>
<dbReference type="Proteomes" id="UP000307768">
    <property type="component" value="Unassembled WGS sequence"/>
</dbReference>
<protein>
    <submittedName>
        <fullName evidence="3">DUF881 domain-containing protein</fullName>
    </submittedName>
</protein>
<keyword evidence="2" id="KW-0175">Coiled coil</keyword>
<dbReference type="InterPro" id="IPR010273">
    <property type="entry name" value="DUF881"/>
</dbReference>
<gene>
    <name evidence="3" type="ORF">FE697_017980</name>
</gene>
<comment type="similarity">
    <text evidence="1">Belongs to the UPF0749 family.</text>
</comment>
<dbReference type="GO" id="GO:0005886">
    <property type="term" value="C:plasma membrane"/>
    <property type="evidence" value="ECO:0007669"/>
    <property type="project" value="TreeGrafter"/>
</dbReference>
<evidence type="ECO:0000313" key="4">
    <source>
        <dbReference type="Proteomes" id="UP000307768"/>
    </source>
</evidence>
<organism evidence="3 4">
    <name type="scientific">Mumia zhuanghuii</name>
    <dbReference type="NCBI Taxonomy" id="2585211"/>
    <lineage>
        <taxon>Bacteria</taxon>
        <taxon>Bacillati</taxon>
        <taxon>Actinomycetota</taxon>
        <taxon>Actinomycetes</taxon>
        <taxon>Propionibacteriales</taxon>
        <taxon>Nocardioidaceae</taxon>
        <taxon>Mumia</taxon>
    </lineage>
</organism>
<dbReference type="EMBL" id="VDFQ02000006">
    <property type="protein sequence ID" value="KAA1419797.1"/>
    <property type="molecule type" value="Genomic_DNA"/>
</dbReference>
<proteinExistence type="inferred from homology"/>
<dbReference type="PANTHER" id="PTHR37313">
    <property type="entry name" value="UPF0749 PROTEIN RV1825"/>
    <property type="match status" value="1"/>
</dbReference>
<dbReference type="RefSeq" id="WP_149771020.1">
    <property type="nucleotide sequence ID" value="NZ_VDFQ02000006.1"/>
</dbReference>